<organism evidence="9">
    <name type="scientific">uncultured Solirubrobacteraceae bacterium</name>
    <dbReference type="NCBI Taxonomy" id="1162706"/>
    <lineage>
        <taxon>Bacteria</taxon>
        <taxon>Bacillati</taxon>
        <taxon>Actinomycetota</taxon>
        <taxon>Thermoleophilia</taxon>
        <taxon>Solirubrobacterales</taxon>
        <taxon>Solirubrobacteraceae</taxon>
        <taxon>environmental samples</taxon>
    </lineage>
</organism>
<dbReference type="InterPro" id="IPR022764">
    <property type="entry name" value="Peptidase_S54_rhomboid_dom"/>
</dbReference>
<keyword evidence="3 7" id="KW-0812">Transmembrane</keyword>
<dbReference type="GO" id="GO:0016020">
    <property type="term" value="C:membrane"/>
    <property type="evidence" value="ECO:0007669"/>
    <property type="project" value="UniProtKB-SubCell"/>
</dbReference>
<evidence type="ECO:0000256" key="3">
    <source>
        <dbReference type="ARBA" id="ARBA00022692"/>
    </source>
</evidence>
<comment type="subcellular location">
    <subcellularLocation>
        <location evidence="1">Membrane</location>
        <topology evidence="1">Multi-pass membrane protein</topology>
    </subcellularLocation>
</comment>
<keyword evidence="4" id="KW-0378">Hydrolase</keyword>
<feature type="transmembrane region" description="Helical" evidence="7">
    <location>
        <begin position="181"/>
        <end position="206"/>
    </location>
</feature>
<keyword evidence="6 7" id="KW-0472">Membrane</keyword>
<dbReference type="Gene3D" id="1.20.1540.10">
    <property type="entry name" value="Rhomboid-like"/>
    <property type="match status" value="1"/>
</dbReference>
<gene>
    <name evidence="9" type="ORF">AVDCRST_MAG53-280</name>
</gene>
<accession>A0A6J4RPY9</accession>
<evidence type="ECO:0000256" key="2">
    <source>
        <dbReference type="ARBA" id="ARBA00009045"/>
    </source>
</evidence>
<dbReference type="InterPro" id="IPR035952">
    <property type="entry name" value="Rhomboid-like_sf"/>
</dbReference>
<evidence type="ECO:0000256" key="6">
    <source>
        <dbReference type="ARBA" id="ARBA00023136"/>
    </source>
</evidence>
<evidence type="ECO:0000256" key="5">
    <source>
        <dbReference type="ARBA" id="ARBA00022989"/>
    </source>
</evidence>
<keyword evidence="9" id="KW-0645">Protease</keyword>
<evidence type="ECO:0000256" key="1">
    <source>
        <dbReference type="ARBA" id="ARBA00004141"/>
    </source>
</evidence>
<feature type="transmembrane region" description="Helical" evidence="7">
    <location>
        <begin position="131"/>
        <end position="149"/>
    </location>
</feature>
<dbReference type="AlphaFoldDB" id="A0A6J4RPY9"/>
<feature type="transmembrane region" description="Helical" evidence="7">
    <location>
        <begin position="12"/>
        <end position="31"/>
    </location>
</feature>
<feature type="transmembrane region" description="Helical" evidence="7">
    <location>
        <begin position="226"/>
        <end position="246"/>
    </location>
</feature>
<evidence type="ECO:0000313" key="9">
    <source>
        <dbReference type="EMBL" id="CAA9476349.1"/>
    </source>
</evidence>
<evidence type="ECO:0000256" key="7">
    <source>
        <dbReference type="SAM" id="Phobius"/>
    </source>
</evidence>
<keyword evidence="5 7" id="KW-1133">Transmembrane helix</keyword>
<dbReference type="InterPro" id="IPR050925">
    <property type="entry name" value="Rhomboid_protease_S54"/>
</dbReference>
<evidence type="ECO:0000256" key="4">
    <source>
        <dbReference type="ARBA" id="ARBA00022801"/>
    </source>
</evidence>
<evidence type="ECO:0000259" key="8">
    <source>
        <dbReference type="Pfam" id="PF01694"/>
    </source>
</evidence>
<protein>
    <submittedName>
        <fullName evidence="9">FIG056164: rhomboid family serine protease</fullName>
    </submittedName>
</protein>
<dbReference type="SUPFAM" id="SSF144091">
    <property type="entry name" value="Rhomboid-like"/>
    <property type="match status" value="1"/>
</dbReference>
<name>A0A6J4RPY9_9ACTN</name>
<feature type="transmembrane region" description="Helical" evidence="7">
    <location>
        <begin position="99"/>
        <end position="119"/>
    </location>
</feature>
<feature type="transmembrane region" description="Helical" evidence="7">
    <location>
        <begin position="155"/>
        <end position="174"/>
    </location>
</feature>
<dbReference type="EMBL" id="CADCVR010000013">
    <property type="protein sequence ID" value="CAA9476349.1"/>
    <property type="molecule type" value="Genomic_DNA"/>
</dbReference>
<dbReference type="PANTHER" id="PTHR43731">
    <property type="entry name" value="RHOMBOID PROTEASE"/>
    <property type="match status" value="1"/>
</dbReference>
<reference evidence="9" key="1">
    <citation type="submission" date="2020-02" db="EMBL/GenBank/DDBJ databases">
        <authorList>
            <person name="Meier V. D."/>
        </authorList>
    </citation>
    <scope>NUCLEOTIDE SEQUENCE</scope>
    <source>
        <strain evidence="9">AVDCRST_MAG53</strain>
    </source>
</reference>
<dbReference type="PANTHER" id="PTHR43731:SF14">
    <property type="entry name" value="PRESENILIN-ASSOCIATED RHOMBOID-LIKE PROTEIN, MITOCHONDRIAL"/>
    <property type="match status" value="1"/>
</dbReference>
<dbReference type="Pfam" id="PF01694">
    <property type="entry name" value="Rhomboid"/>
    <property type="match status" value="1"/>
</dbReference>
<dbReference type="GO" id="GO:0006508">
    <property type="term" value="P:proteolysis"/>
    <property type="evidence" value="ECO:0007669"/>
    <property type="project" value="UniProtKB-KW"/>
</dbReference>
<feature type="domain" description="Peptidase S54 rhomboid" evidence="8">
    <location>
        <begin position="92"/>
        <end position="245"/>
    </location>
</feature>
<dbReference type="GO" id="GO:0004252">
    <property type="term" value="F:serine-type endopeptidase activity"/>
    <property type="evidence" value="ECO:0007669"/>
    <property type="project" value="InterPro"/>
</dbReference>
<sequence length="261" mass="28062">MFPLKDNIPTRRFPVVTVVIIALNVIVYLFVQKKTGIDFSGDSLDPGALTQYAAIPYEVTNPGKECEFAGQQIICEGQPGVSGSAENTLPTWATVFTSMFSHAGLLHLGGNMLFLWIFGNNVEDSMGRVKFVVFYLLGGIAALVGQILIGPEAAVPTLGASGAVAGVLGGYLLLYPRARVVTAIFIVLFFTLIEIPAFLVLGFWFLQQVAFGALDLTNPTGEGGGVAYFAHIGGFVFGLLMIKLFATYRNEAADRPRIPVY</sequence>
<proteinExistence type="inferred from homology"/>
<comment type="similarity">
    <text evidence="2">Belongs to the peptidase S54 family.</text>
</comment>